<dbReference type="GO" id="GO:0030155">
    <property type="term" value="P:regulation of cell adhesion"/>
    <property type="evidence" value="ECO:0007669"/>
    <property type="project" value="TreeGrafter"/>
</dbReference>
<dbReference type="Proteomes" id="UP000031668">
    <property type="component" value="Unassembled WGS sequence"/>
</dbReference>
<dbReference type="Gene3D" id="3.30.40.10">
    <property type="entry name" value="Zinc/RING finger domain, C3HC4 (zinc finger)"/>
    <property type="match status" value="1"/>
</dbReference>
<evidence type="ECO:0000313" key="5">
    <source>
        <dbReference type="Proteomes" id="UP000031668"/>
    </source>
</evidence>
<dbReference type="OrthoDB" id="547746at2759"/>
<dbReference type="InterPro" id="IPR013083">
    <property type="entry name" value="Znf_RING/FYVE/PHD"/>
</dbReference>
<dbReference type="Gene3D" id="6.10.140.2210">
    <property type="match status" value="1"/>
</dbReference>
<accession>A0A0C2JD05</accession>
<dbReference type="EMBL" id="JWZT01003314">
    <property type="protein sequence ID" value="KII67068.1"/>
    <property type="molecule type" value="Genomic_DNA"/>
</dbReference>
<dbReference type="InterPro" id="IPR040383">
    <property type="entry name" value="HAKAI/CBLL2"/>
</dbReference>
<gene>
    <name evidence="4" type="ORF">RF11_08902</name>
</gene>
<protein>
    <recommendedName>
        <fullName evidence="1">E3 ubiquitin-protein ligase Hakai</fullName>
    </recommendedName>
</protein>
<reference evidence="4 5" key="1">
    <citation type="journal article" date="2014" name="Genome Biol. Evol.">
        <title>The genome of the myxosporean Thelohanellus kitauei shows adaptations to nutrient acquisition within its fish host.</title>
        <authorList>
            <person name="Yang Y."/>
            <person name="Xiong J."/>
            <person name="Zhou Z."/>
            <person name="Huo F."/>
            <person name="Miao W."/>
            <person name="Ran C."/>
            <person name="Liu Y."/>
            <person name="Zhang J."/>
            <person name="Feng J."/>
            <person name="Wang M."/>
            <person name="Wang M."/>
            <person name="Wang L."/>
            <person name="Yao B."/>
        </authorList>
    </citation>
    <scope>NUCLEOTIDE SEQUENCE [LARGE SCALE GENOMIC DNA]</scope>
    <source>
        <strain evidence="4">Wuqing</strain>
    </source>
</reference>
<name>A0A0C2JD05_THEKT</name>
<feature type="compositionally biased region" description="Polar residues" evidence="2">
    <location>
        <begin position="45"/>
        <end position="59"/>
    </location>
</feature>
<dbReference type="PANTHER" id="PTHR13480">
    <property type="entry name" value="E3 UBIQUITIN-PROTEIN LIGASE HAKAI-RELATED"/>
    <property type="match status" value="1"/>
</dbReference>
<proteinExistence type="predicted"/>
<organism evidence="4 5">
    <name type="scientific">Thelohanellus kitauei</name>
    <name type="common">Myxosporean</name>
    <dbReference type="NCBI Taxonomy" id="669202"/>
    <lineage>
        <taxon>Eukaryota</taxon>
        <taxon>Metazoa</taxon>
        <taxon>Cnidaria</taxon>
        <taxon>Myxozoa</taxon>
        <taxon>Myxosporea</taxon>
        <taxon>Bivalvulida</taxon>
        <taxon>Platysporina</taxon>
        <taxon>Myxobolidae</taxon>
        <taxon>Thelohanellus</taxon>
    </lineage>
</organism>
<comment type="caution">
    <text evidence="4">The sequence shown here is derived from an EMBL/GenBank/DDBJ whole genome shotgun (WGS) entry which is preliminary data.</text>
</comment>
<dbReference type="InterPro" id="IPR041042">
    <property type="entry name" value="Znf_Hakai"/>
</dbReference>
<dbReference type="GO" id="GO:0016567">
    <property type="term" value="P:protein ubiquitination"/>
    <property type="evidence" value="ECO:0007669"/>
    <property type="project" value="InterPro"/>
</dbReference>
<dbReference type="PANTHER" id="PTHR13480:SF0">
    <property type="entry name" value="E3 UBIQUITIN-PROTEIN LIGASE HAKAI"/>
    <property type="match status" value="1"/>
</dbReference>
<sequence length="139" mass="15371">MSTQNKPIITFRLKTDLSKLEKKAEDADNSMTNLLMSEKDIDPTKPSNLPETAGNNVPSDSEVPCKHPVCLQCGENLVSMPHSTCAYCNAPISGNEKVPHSQLYCCEIFEPKINKPCGKSYLSQRDLSAHISHRHTTSL</sequence>
<evidence type="ECO:0000259" key="3">
    <source>
        <dbReference type="Pfam" id="PF18408"/>
    </source>
</evidence>
<dbReference type="Pfam" id="PF18408">
    <property type="entry name" value="zf_Hakai"/>
    <property type="match status" value="1"/>
</dbReference>
<keyword evidence="5" id="KW-1185">Reference proteome</keyword>
<dbReference type="GO" id="GO:0061630">
    <property type="term" value="F:ubiquitin protein ligase activity"/>
    <property type="evidence" value="ECO:0007669"/>
    <property type="project" value="InterPro"/>
</dbReference>
<evidence type="ECO:0000313" key="4">
    <source>
        <dbReference type="EMBL" id="KII67068.1"/>
    </source>
</evidence>
<feature type="domain" description="Hakai C2H2 zinc finger" evidence="3">
    <location>
        <begin position="115"/>
        <end position="136"/>
    </location>
</feature>
<evidence type="ECO:0000256" key="1">
    <source>
        <dbReference type="ARBA" id="ARBA00041081"/>
    </source>
</evidence>
<dbReference type="AlphaFoldDB" id="A0A0C2JD05"/>
<evidence type="ECO:0000256" key="2">
    <source>
        <dbReference type="SAM" id="MobiDB-lite"/>
    </source>
</evidence>
<feature type="region of interest" description="Disordered" evidence="2">
    <location>
        <begin position="24"/>
        <end position="62"/>
    </location>
</feature>